<gene>
    <name evidence="11" type="primary">btuB_8</name>
    <name evidence="11" type="ORF">GALL_66050</name>
</gene>
<keyword evidence="3" id="KW-0812">Transmembrane</keyword>
<dbReference type="SUPFAM" id="SSF56935">
    <property type="entry name" value="Porins"/>
    <property type="match status" value="1"/>
</dbReference>
<dbReference type="InterPro" id="IPR012910">
    <property type="entry name" value="Plug_dom"/>
</dbReference>
<proteinExistence type="predicted"/>
<dbReference type="Gene3D" id="2.170.130.10">
    <property type="entry name" value="TonB-dependent receptor, plug domain"/>
    <property type="match status" value="1"/>
</dbReference>
<keyword evidence="6" id="KW-0798">TonB box</keyword>
<dbReference type="PANTHER" id="PTHR30069">
    <property type="entry name" value="TONB-DEPENDENT OUTER MEMBRANE RECEPTOR"/>
    <property type="match status" value="1"/>
</dbReference>
<evidence type="ECO:0000256" key="5">
    <source>
        <dbReference type="ARBA" id="ARBA00023065"/>
    </source>
</evidence>
<reference evidence="11" key="1">
    <citation type="submission" date="2016-10" db="EMBL/GenBank/DDBJ databases">
        <title>Sequence of Gallionella enrichment culture.</title>
        <authorList>
            <person name="Poehlein A."/>
            <person name="Muehling M."/>
            <person name="Daniel R."/>
        </authorList>
    </citation>
    <scope>NUCLEOTIDE SEQUENCE</scope>
</reference>
<evidence type="ECO:0000256" key="6">
    <source>
        <dbReference type="ARBA" id="ARBA00023077"/>
    </source>
</evidence>
<comment type="subcellular location">
    <subcellularLocation>
        <location evidence="1">Cell outer membrane</location>
        <topology evidence="1">Multi-pass membrane protein</topology>
    </subcellularLocation>
</comment>
<evidence type="ECO:0000256" key="7">
    <source>
        <dbReference type="ARBA" id="ARBA00023136"/>
    </source>
</evidence>
<dbReference type="PROSITE" id="PS52016">
    <property type="entry name" value="TONB_DEPENDENT_REC_3"/>
    <property type="match status" value="1"/>
</dbReference>
<keyword evidence="8" id="KW-0998">Cell outer membrane</keyword>
<evidence type="ECO:0000259" key="10">
    <source>
        <dbReference type="Pfam" id="PF07715"/>
    </source>
</evidence>
<dbReference type="CDD" id="cd01347">
    <property type="entry name" value="ligand_gated_channel"/>
    <property type="match status" value="1"/>
</dbReference>
<organism evidence="11">
    <name type="scientific">mine drainage metagenome</name>
    <dbReference type="NCBI Taxonomy" id="410659"/>
    <lineage>
        <taxon>unclassified sequences</taxon>
        <taxon>metagenomes</taxon>
        <taxon>ecological metagenomes</taxon>
    </lineage>
</organism>
<dbReference type="GO" id="GO:0015889">
    <property type="term" value="P:cobalamin transport"/>
    <property type="evidence" value="ECO:0007669"/>
    <property type="project" value="TreeGrafter"/>
</dbReference>
<evidence type="ECO:0000256" key="2">
    <source>
        <dbReference type="ARBA" id="ARBA00022448"/>
    </source>
</evidence>
<keyword evidence="5" id="KW-0406">Ion transport</keyword>
<dbReference type="InterPro" id="IPR039426">
    <property type="entry name" value="TonB-dep_rcpt-like"/>
</dbReference>
<comment type="caution">
    <text evidence="11">The sequence shown here is derived from an EMBL/GenBank/DDBJ whole genome shotgun (WGS) entry which is preliminary data.</text>
</comment>
<dbReference type="AlphaFoldDB" id="A0A1J5T630"/>
<evidence type="ECO:0000256" key="8">
    <source>
        <dbReference type="ARBA" id="ARBA00023237"/>
    </source>
</evidence>
<keyword evidence="7" id="KW-0472">Membrane</keyword>
<keyword evidence="4" id="KW-0732">Signal</keyword>
<dbReference type="InterPro" id="IPR000531">
    <property type="entry name" value="Beta-barrel_TonB"/>
</dbReference>
<dbReference type="Gene3D" id="2.40.170.20">
    <property type="entry name" value="TonB-dependent receptor, beta-barrel domain"/>
    <property type="match status" value="1"/>
</dbReference>
<evidence type="ECO:0000256" key="4">
    <source>
        <dbReference type="ARBA" id="ARBA00022729"/>
    </source>
</evidence>
<dbReference type="Pfam" id="PF00593">
    <property type="entry name" value="TonB_dep_Rec_b-barrel"/>
    <property type="match status" value="1"/>
</dbReference>
<evidence type="ECO:0000313" key="11">
    <source>
        <dbReference type="EMBL" id="OIR11749.1"/>
    </source>
</evidence>
<dbReference type="InterPro" id="IPR036942">
    <property type="entry name" value="Beta-barrel_TonB_sf"/>
</dbReference>
<protein>
    <submittedName>
        <fullName evidence="11">Vitamin B12 transporter BtuB</fullName>
    </submittedName>
</protein>
<name>A0A1J5T630_9ZZZZ</name>
<evidence type="ECO:0000259" key="9">
    <source>
        <dbReference type="Pfam" id="PF00593"/>
    </source>
</evidence>
<dbReference type="GO" id="GO:0006811">
    <property type="term" value="P:monoatomic ion transport"/>
    <property type="evidence" value="ECO:0007669"/>
    <property type="project" value="UniProtKB-KW"/>
</dbReference>
<keyword evidence="2" id="KW-0813">Transport</keyword>
<accession>A0A1J5T630</accession>
<dbReference type="EMBL" id="MLJW01000019">
    <property type="protein sequence ID" value="OIR11749.1"/>
    <property type="molecule type" value="Genomic_DNA"/>
</dbReference>
<evidence type="ECO:0000256" key="3">
    <source>
        <dbReference type="ARBA" id="ARBA00022692"/>
    </source>
</evidence>
<feature type="domain" description="TonB-dependent receptor plug" evidence="10">
    <location>
        <begin position="41"/>
        <end position="145"/>
    </location>
</feature>
<dbReference type="InterPro" id="IPR037066">
    <property type="entry name" value="Plug_dom_sf"/>
</dbReference>
<dbReference type="Pfam" id="PF07715">
    <property type="entry name" value="Plug"/>
    <property type="match status" value="1"/>
</dbReference>
<dbReference type="PANTHER" id="PTHR30069:SF53">
    <property type="entry name" value="COLICIN I RECEPTOR-RELATED"/>
    <property type="match status" value="1"/>
</dbReference>
<evidence type="ECO:0000256" key="1">
    <source>
        <dbReference type="ARBA" id="ARBA00004571"/>
    </source>
</evidence>
<dbReference type="GO" id="GO:0009279">
    <property type="term" value="C:cell outer membrane"/>
    <property type="evidence" value="ECO:0007669"/>
    <property type="project" value="UniProtKB-SubCell"/>
</dbReference>
<sequence>MKQKHLFTALLFAITPLAHAATDSLDEVVVTATRMPQSLDRTIADTTVLNEQDIRNSGATDVPTLLRSVAGVEVAQSGGLGAQSGIFMRGTNSSQVLVLIDGVRVDSATTGSTALEHIMLDSIERIEVVRGNVSSLYGSEAIGGVIQLFTKHGSGAPAFNASAGLGSYGTQRLSAGISGEVNGTSFNVNAGRVKTDGVSAINPLLGPGANPNNNGYDNNTVDAQVKHAINADHALSASVFSTRGNTSFDNPYNPAVTDVNNTVESIDKYSLASDDQLTDIWHSQVRLAQGVDDSHTYLNGAPAYRYRTQNNQLAWQNNFKVADGQQLSLSAEHLGQSVNSDTMYTQVKRNVNSVLGGYTGDYGAQQIQLNLRQDDYSDFGTANTGLLGYGLAFADSWRATATVSSAFKAPTFNDMYYPLTFGYQGNPNLKPERSHNREVGLHYAAYGQHIDAVYFDNRISDLIANNAGFTTVVNINQAQITGQELSYAGDFGDSHLKANATFQDPRDVATNAVLLRRAREFASVAATRDFAAWNLGAEVRYSGTRQDVNYYNYPSTPVTLPGYSLLNLTSSYSIDKHFSLNARVDNLFNRNYSEVYSYNTLGRTLFVGLSYR</sequence>
<feature type="domain" description="TonB-dependent receptor-like beta-barrel" evidence="9">
    <location>
        <begin position="170"/>
        <end position="587"/>
    </location>
</feature>